<feature type="compositionally biased region" description="Basic residues" evidence="1">
    <location>
        <begin position="124"/>
        <end position="135"/>
    </location>
</feature>
<evidence type="ECO:0000256" key="1">
    <source>
        <dbReference type="SAM" id="MobiDB-lite"/>
    </source>
</evidence>
<dbReference type="InterPro" id="IPR033194">
    <property type="entry name" value="MFAP1"/>
</dbReference>
<reference evidence="3 4" key="1">
    <citation type="journal article" date="2012" name="Eukaryot. Cell">
        <title>Genome sequence of the fungus Glarea lozoyensis: the first genome sequence of a species from the Helotiaceae family.</title>
        <authorList>
            <person name="Youssar L."/>
            <person name="Gruening B.A."/>
            <person name="Erxleben A."/>
            <person name="Guenther S."/>
            <person name="Huettel W."/>
        </authorList>
    </citation>
    <scope>NUCLEOTIDE SEQUENCE [LARGE SCALE GENOMIC DNA]</scope>
    <source>
        <strain evidence="4">ATCC 74030 / MF5533</strain>
    </source>
</reference>
<dbReference type="AlphaFoldDB" id="H0ELU9"/>
<dbReference type="HOGENOM" id="CLU_022379_0_0_1"/>
<feature type="compositionally biased region" description="Basic and acidic residues" evidence="1">
    <location>
        <begin position="68"/>
        <end position="87"/>
    </location>
</feature>
<feature type="region of interest" description="Disordered" evidence="1">
    <location>
        <begin position="1"/>
        <end position="157"/>
    </location>
</feature>
<feature type="compositionally biased region" description="Acidic residues" evidence="1">
    <location>
        <begin position="188"/>
        <end position="205"/>
    </location>
</feature>
<feature type="region of interest" description="Disordered" evidence="1">
    <location>
        <begin position="320"/>
        <end position="390"/>
    </location>
</feature>
<feature type="region of interest" description="Disordered" evidence="1">
    <location>
        <begin position="230"/>
        <end position="263"/>
    </location>
</feature>
<evidence type="ECO:0000259" key="2">
    <source>
        <dbReference type="Pfam" id="PF06991"/>
    </source>
</evidence>
<evidence type="ECO:0000313" key="3">
    <source>
        <dbReference type="EMBL" id="EHL00486.1"/>
    </source>
</evidence>
<keyword evidence="4" id="KW-1185">Reference proteome</keyword>
<name>H0ELU9_GLAL7</name>
<proteinExistence type="predicted"/>
<dbReference type="PANTHER" id="PTHR15327">
    <property type="entry name" value="MICROFIBRIL-ASSOCIATED PROTEIN"/>
    <property type="match status" value="1"/>
</dbReference>
<feature type="compositionally biased region" description="Basic and acidic residues" evidence="1">
    <location>
        <begin position="330"/>
        <end position="367"/>
    </location>
</feature>
<feature type="domain" description="Micro-fibrillar-associated protein 1 C-terminal" evidence="2">
    <location>
        <begin position="115"/>
        <end position="339"/>
    </location>
</feature>
<dbReference type="EMBL" id="AGUE01000080">
    <property type="protein sequence ID" value="EHL00486.1"/>
    <property type="molecule type" value="Genomic_DNA"/>
</dbReference>
<gene>
    <name evidence="3" type="ORF">M7I_3571</name>
</gene>
<sequence length="390" mass="43700">MPPKRMTANPIKAPRYRPGKVIEEASSSDSEAGSEDEAAPAAIAPPPKVTTAKGITSALKQTDINAINKREEARKAEEKALIAKIEEGFETESEGDEEGSEDGSGSDEESSEEESSEEEAPRRVMMRPKFVKKEKRGQLLSTAASNAKSEEELAAAEEARRIAAANEIVEEQIRKDLAAKEAGKRNWDDEEDSDNEVDDTDDVDPEAEYAAWKLRELKRIKRDREAIEQREKELEEVERRKNLTEEERQAEDEEYIAKQKEEKEGKGKMAYMQKWFHKGAFYQDDAQAEGLDKRDIMGSRFADDVQNRDLLPQALQLRDMTKLGKRGATKYKDLKSEDTGRWGEFNDRKGGGRGYGEDERFRPDGPGERGGPGASGSNSVPVGDKRRRVG</sequence>
<dbReference type="Pfam" id="PF06991">
    <property type="entry name" value="MFAP1"/>
    <property type="match status" value="1"/>
</dbReference>
<feature type="compositionally biased region" description="Basic and acidic residues" evidence="1">
    <location>
        <begin position="230"/>
        <end position="247"/>
    </location>
</feature>
<feature type="region of interest" description="Disordered" evidence="1">
    <location>
        <begin position="177"/>
        <end position="205"/>
    </location>
</feature>
<accession>H0ELU9</accession>
<comment type="caution">
    <text evidence="3">The sequence shown here is derived from an EMBL/GenBank/DDBJ whole genome shotgun (WGS) entry which is preliminary data.</text>
</comment>
<dbReference type="InterPro" id="IPR009730">
    <property type="entry name" value="MFAP1_C"/>
</dbReference>
<dbReference type="InParanoid" id="H0ELU9"/>
<organism evidence="3 4">
    <name type="scientific">Glarea lozoyensis (strain ATCC 74030 / MF5533)</name>
    <dbReference type="NCBI Taxonomy" id="1104152"/>
    <lineage>
        <taxon>Eukaryota</taxon>
        <taxon>Fungi</taxon>
        <taxon>Dikarya</taxon>
        <taxon>Ascomycota</taxon>
        <taxon>Pezizomycotina</taxon>
        <taxon>Leotiomycetes</taxon>
        <taxon>Helotiales</taxon>
        <taxon>Helotiaceae</taxon>
        <taxon>Glarea</taxon>
    </lineage>
</organism>
<evidence type="ECO:0000313" key="4">
    <source>
        <dbReference type="Proteomes" id="UP000005446"/>
    </source>
</evidence>
<dbReference type="OrthoDB" id="1111734at2759"/>
<feature type="compositionally biased region" description="Basic and acidic residues" evidence="1">
    <location>
        <begin position="177"/>
        <end position="187"/>
    </location>
</feature>
<protein>
    <recommendedName>
        <fullName evidence="2">Micro-fibrillar-associated protein 1 C-terminal domain-containing protein</fullName>
    </recommendedName>
</protein>
<feature type="compositionally biased region" description="Acidic residues" evidence="1">
    <location>
        <begin position="88"/>
        <end position="118"/>
    </location>
</feature>
<dbReference type="Proteomes" id="UP000005446">
    <property type="component" value="Unassembled WGS sequence"/>
</dbReference>